<evidence type="ECO:0000313" key="3">
    <source>
        <dbReference type="Proteomes" id="UP001470230"/>
    </source>
</evidence>
<feature type="compositionally biased region" description="Basic and acidic residues" evidence="1">
    <location>
        <begin position="34"/>
        <end position="48"/>
    </location>
</feature>
<reference evidence="2 3" key="1">
    <citation type="submission" date="2024-04" db="EMBL/GenBank/DDBJ databases">
        <title>Tritrichomonas musculus Genome.</title>
        <authorList>
            <person name="Alves-Ferreira E."/>
            <person name="Grigg M."/>
            <person name="Lorenzi H."/>
            <person name="Galac M."/>
        </authorList>
    </citation>
    <scope>NUCLEOTIDE SEQUENCE [LARGE SCALE GENOMIC DNA]</scope>
    <source>
        <strain evidence="2 3">EAF2021</strain>
    </source>
</reference>
<comment type="caution">
    <text evidence="2">The sequence shown here is derived from an EMBL/GenBank/DDBJ whole genome shotgun (WGS) entry which is preliminary data.</text>
</comment>
<evidence type="ECO:0000313" key="2">
    <source>
        <dbReference type="EMBL" id="KAK8894004.1"/>
    </source>
</evidence>
<name>A0ABR2KSD8_9EUKA</name>
<dbReference type="Proteomes" id="UP001470230">
    <property type="component" value="Unassembled WGS sequence"/>
</dbReference>
<accession>A0ABR2KSD8</accession>
<dbReference type="EMBL" id="JAPFFF010000003">
    <property type="protein sequence ID" value="KAK8894004.1"/>
    <property type="molecule type" value="Genomic_DNA"/>
</dbReference>
<keyword evidence="3" id="KW-1185">Reference proteome</keyword>
<gene>
    <name evidence="2" type="ORF">M9Y10_022435</name>
</gene>
<organism evidence="2 3">
    <name type="scientific">Tritrichomonas musculus</name>
    <dbReference type="NCBI Taxonomy" id="1915356"/>
    <lineage>
        <taxon>Eukaryota</taxon>
        <taxon>Metamonada</taxon>
        <taxon>Parabasalia</taxon>
        <taxon>Tritrichomonadida</taxon>
        <taxon>Tritrichomonadidae</taxon>
        <taxon>Tritrichomonas</taxon>
    </lineage>
</organism>
<protein>
    <submittedName>
        <fullName evidence="2">Uncharacterized protein</fullName>
    </submittedName>
</protein>
<feature type="region of interest" description="Disordered" evidence="1">
    <location>
        <begin position="19"/>
        <end position="60"/>
    </location>
</feature>
<proteinExistence type="predicted"/>
<sequence length="125" mass="14485">MNASLRSRTFPKTRHFGFKRPVFVDPENDDIDNEKDQEKEEEDKKITETKPQPENPAPKKMDIQLLSFSISTEILSLQESSSAPGFDWIHESESKEKIFNDSNFAFDEPDFSRSINDSFDQNPII</sequence>
<evidence type="ECO:0000256" key="1">
    <source>
        <dbReference type="SAM" id="MobiDB-lite"/>
    </source>
</evidence>